<evidence type="ECO:0000313" key="3">
    <source>
        <dbReference type="EMBL" id="NYH84615.1"/>
    </source>
</evidence>
<accession>A0A1I2KWH4</accession>
<evidence type="ECO:0000313" key="4">
    <source>
        <dbReference type="EMBL" id="SFF69411.1"/>
    </source>
</evidence>
<evidence type="ECO:0000313" key="5">
    <source>
        <dbReference type="Proteomes" id="UP000199052"/>
    </source>
</evidence>
<dbReference type="Pfam" id="PF00248">
    <property type="entry name" value="Aldo_ket_red"/>
    <property type="match status" value="1"/>
</dbReference>
<dbReference type="OrthoDB" id="3664926at2"/>
<dbReference type="Proteomes" id="UP000533017">
    <property type="component" value="Unassembled WGS sequence"/>
</dbReference>
<dbReference type="Proteomes" id="UP000199052">
    <property type="component" value="Unassembled WGS sequence"/>
</dbReference>
<dbReference type="PANTHER" id="PTHR43364:SF4">
    <property type="entry name" value="NAD(P)-LINKED OXIDOREDUCTASE SUPERFAMILY PROTEIN"/>
    <property type="match status" value="1"/>
</dbReference>
<evidence type="ECO:0000256" key="1">
    <source>
        <dbReference type="ARBA" id="ARBA00023002"/>
    </source>
</evidence>
<organism evidence="4 5">
    <name type="scientific">Actinopolymorpha cephalotaxi</name>
    <dbReference type="NCBI Taxonomy" id="504797"/>
    <lineage>
        <taxon>Bacteria</taxon>
        <taxon>Bacillati</taxon>
        <taxon>Actinomycetota</taxon>
        <taxon>Actinomycetes</taxon>
        <taxon>Propionibacteriales</taxon>
        <taxon>Actinopolymorphaceae</taxon>
        <taxon>Actinopolymorpha</taxon>
    </lineage>
</organism>
<dbReference type="InterPro" id="IPR023210">
    <property type="entry name" value="NADP_OxRdtase_dom"/>
</dbReference>
<dbReference type="InterPro" id="IPR036812">
    <property type="entry name" value="NAD(P)_OxRdtase_dom_sf"/>
</dbReference>
<dbReference type="AlphaFoldDB" id="A0A1I2KWH4"/>
<dbReference type="InterPro" id="IPR050523">
    <property type="entry name" value="AKR_Detox_Biosynth"/>
</dbReference>
<dbReference type="EMBL" id="JACBZA010000001">
    <property type="protein sequence ID" value="NYH84615.1"/>
    <property type="molecule type" value="Genomic_DNA"/>
</dbReference>
<dbReference type="PANTHER" id="PTHR43364">
    <property type="entry name" value="NADH-SPECIFIC METHYLGLYOXAL REDUCTASE-RELATED"/>
    <property type="match status" value="1"/>
</dbReference>
<evidence type="ECO:0000259" key="2">
    <source>
        <dbReference type="Pfam" id="PF00248"/>
    </source>
</evidence>
<gene>
    <name evidence="3" type="ORF">FHR37_003466</name>
    <name evidence="4" type="ORF">SAMN05421678_101472</name>
</gene>
<evidence type="ECO:0000313" key="6">
    <source>
        <dbReference type="Proteomes" id="UP000533017"/>
    </source>
</evidence>
<reference evidence="3 6" key="2">
    <citation type="submission" date="2020-07" db="EMBL/GenBank/DDBJ databases">
        <title>Sequencing the genomes of 1000 actinobacteria strains.</title>
        <authorList>
            <person name="Klenk H.-P."/>
        </authorList>
    </citation>
    <scope>NUCLEOTIDE SEQUENCE [LARGE SCALE GENOMIC DNA]</scope>
    <source>
        <strain evidence="3 6">DSM 45117</strain>
    </source>
</reference>
<dbReference type="SUPFAM" id="SSF51430">
    <property type="entry name" value="NAD(P)-linked oxidoreductase"/>
    <property type="match status" value="1"/>
</dbReference>
<dbReference type="Gene3D" id="3.20.20.100">
    <property type="entry name" value="NADP-dependent oxidoreductase domain"/>
    <property type="match status" value="1"/>
</dbReference>
<name>A0A1I2KWH4_9ACTN</name>
<keyword evidence="1" id="KW-0560">Oxidoreductase</keyword>
<dbReference type="GO" id="GO:0016491">
    <property type="term" value="F:oxidoreductase activity"/>
    <property type="evidence" value="ECO:0007669"/>
    <property type="project" value="UniProtKB-KW"/>
</dbReference>
<dbReference type="STRING" id="504797.SAMN05421678_101472"/>
<feature type="domain" description="NADP-dependent oxidoreductase" evidence="2">
    <location>
        <begin position="16"/>
        <end position="318"/>
    </location>
</feature>
<dbReference type="RefSeq" id="WP_092880550.1">
    <property type="nucleotide sequence ID" value="NZ_FOOI01000001.1"/>
</dbReference>
<dbReference type="FunFam" id="3.20.20.100:FF:000004">
    <property type="entry name" value="Oxidoreductase, aldo/keto reductase"/>
    <property type="match status" value="1"/>
</dbReference>
<keyword evidence="6" id="KW-1185">Reference proteome</keyword>
<reference evidence="4 5" key="1">
    <citation type="submission" date="2016-10" db="EMBL/GenBank/DDBJ databases">
        <authorList>
            <person name="de Groot N.N."/>
        </authorList>
    </citation>
    <scope>NUCLEOTIDE SEQUENCE [LARGE SCALE GENOMIC DNA]</scope>
    <source>
        <strain evidence="4 5">CPCC 202808</strain>
    </source>
</reference>
<sequence>MEYRTLGKTGTLVSTLCLGTMTFGSESEESVSHAQLDRFVEVGGTLVDTANVYSGGVSEEIIGRWLAARPGAREQIVLATKGRFSRGGSGNELGLSRLSLTRALDASLRRLGVETIDLYQAHAWDPLTPIEEALRFFDDAVRAGKIHYVGVSNFLGWQLQKASLLTQVNGLAPIVTLQPQYNLLQRSIELELTDVCRNEGIGILPWSPLAGGWLTGKYQRDSTPSGATRLGEDPDRGMEAYAKRNAEERTWRVIDAVRKVADGRGVSMAQVALAWLADRPAVTSVILGARTVEQLDDNLGAAGLHLSEEETALLTEASEPIVDDYPYGVAGANQRDRKA</sequence>
<dbReference type="EMBL" id="FOOI01000001">
    <property type="protein sequence ID" value="SFF69411.1"/>
    <property type="molecule type" value="Genomic_DNA"/>
</dbReference>
<dbReference type="GO" id="GO:0005829">
    <property type="term" value="C:cytosol"/>
    <property type="evidence" value="ECO:0007669"/>
    <property type="project" value="UniProtKB-ARBA"/>
</dbReference>
<protein>
    <submittedName>
        <fullName evidence="3 4">Predicted oxidoreductase</fullName>
    </submittedName>
</protein>
<dbReference type="CDD" id="cd19081">
    <property type="entry name" value="AKR_AKR9C1"/>
    <property type="match status" value="1"/>
</dbReference>
<proteinExistence type="predicted"/>